<feature type="domain" description="Beta-lactamase-related" evidence="2">
    <location>
        <begin position="46"/>
        <end position="279"/>
    </location>
</feature>
<accession>A0ABN6LFH0</accession>
<keyword evidence="4" id="KW-1185">Reference proteome</keyword>
<dbReference type="SUPFAM" id="SSF56601">
    <property type="entry name" value="beta-lactamase/transpeptidase-like"/>
    <property type="match status" value="1"/>
</dbReference>
<dbReference type="RefSeq" id="WP_338399135.1">
    <property type="nucleotide sequence ID" value="NZ_AP025296.1"/>
</dbReference>
<dbReference type="InterPro" id="IPR050789">
    <property type="entry name" value="Diverse_Enzym_Activities"/>
</dbReference>
<dbReference type="PANTHER" id="PTHR43283:SF11">
    <property type="entry name" value="BETA-LACTAMASE-RELATED DOMAIN-CONTAINING PROTEIN"/>
    <property type="match status" value="1"/>
</dbReference>
<gene>
    <name evidence="3" type="ORF">PEPS_41000</name>
</gene>
<organism evidence="3 4">
    <name type="scientific">Persicobacter psychrovividus</name>
    <dbReference type="NCBI Taxonomy" id="387638"/>
    <lineage>
        <taxon>Bacteria</taxon>
        <taxon>Pseudomonadati</taxon>
        <taxon>Bacteroidota</taxon>
        <taxon>Cytophagia</taxon>
        <taxon>Cytophagales</taxon>
        <taxon>Persicobacteraceae</taxon>
        <taxon>Persicobacter</taxon>
    </lineage>
</organism>
<evidence type="ECO:0000259" key="2">
    <source>
        <dbReference type="Pfam" id="PF00144"/>
    </source>
</evidence>
<keyword evidence="3" id="KW-0614">Plasmid</keyword>
<protein>
    <recommendedName>
        <fullName evidence="2">Beta-lactamase-related domain-containing protein</fullName>
    </recommendedName>
</protein>
<evidence type="ECO:0000313" key="4">
    <source>
        <dbReference type="Proteomes" id="UP001354989"/>
    </source>
</evidence>
<name>A0ABN6LFH0_9BACT</name>
<keyword evidence="1" id="KW-0378">Hydrolase</keyword>
<geneLocation type="plasmid" evidence="3 4">
    <name>pPP4</name>
</geneLocation>
<dbReference type="InterPro" id="IPR012338">
    <property type="entry name" value="Beta-lactam/transpept-like"/>
</dbReference>
<dbReference type="Pfam" id="PF00144">
    <property type="entry name" value="Beta-lactamase"/>
    <property type="match status" value="1"/>
</dbReference>
<evidence type="ECO:0000256" key="1">
    <source>
        <dbReference type="ARBA" id="ARBA00022801"/>
    </source>
</evidence>
<sequence length="346" mass="39312">MKVKRSTWIVRACLLVGTVTSLFFVPWLLVKAWILPLPATIQEQLEEAVGHGFDGVIVYVEQKGQRPQHFAAGWHDRKAKIPAKPHALFKIASISKLYDAVAVTKLVSDGRLSLDKTISDYLPELSDRIENADKITLKLLIQHKSGLPNFTDTPNFWAKPTKNYQESLALILDQPAHFSPGEEQEYCNTNYLLINKVMDDVLQEDNFRFKQQRILVPLNLQHTFASLDQVDMGEVMSGYHVGYAEDLKSNEQGMLATAQDVGTFIRALNDGAVFDRQEAAIYASLYKYEHSGWVPGYQSFAKYDKDLDAVVVAFYSTTDAKLYNWNLAEIINSRLIRILEREQVRP</sequence>
<proteinExistence type="predicted"/>
<dbReference type="Gene3D" id="3.40.710.10">
    <property type="entry name" value="DD-peptidase/beta-lactamase superfamily"/>
    <property type="match status" value="1"/>
</dbReference>
<dbReference type="InterPro" id="IPR001466">
    <property type="entry name" value="Beta-lactam-related"/>
</dbReference>
<evidence type="ECO:0000313" key="3">
    <source>
        <dbReference type="EMBL" id="BDD01820.1"/>
    </source>
</evidence>
<dbReference type="EMBL" id="AP025296">
    <property type="protein sequence ID" value="BDD01820.1"/>
    <property type="molecule type" value="Genomic_DNA"/>
</dbReference>
<dbReference type="Proteomes" id="UP001354989">
    <property type="component" value="Plasmid pPP4"/>
</dbReference>
<dbReference type="PANTHER" id="PTHR43283">
    <property type="entry name" value="BETA-LACTAMASE-RELATED"/>
    <property type="match status" value="1"/>
</dbReference>
<reference evidence="3 4" key="1">
    <citation type="submission" date="2021-12" db="EMBL/GenBank/DDBJ databases">
        <title>Genome sequencing of bacteria with rrn-lacking chromosome and rrn-plasmid.</title>
        <authorList>
            <person name="Anda M."/>
            <person name="Iwasaki W."/>
        </authorList>
    </citation>
    <scope>NUCLEOTIDE SEQUENCE [LARGE SCALE GENOMIC DNA]</scope>
    <source>
        <strain evidence="3 4">NBRC 101262</strain>
        <plasmid evidence="3 4">pPP4</plasmid>
    </source>
</reference>